<sequence length="549" mass="62654">MLRSFLICNFLLLFVQLSQQQAPIIETSLGKISGNVLTSRKSRDIYAYRGIHYAKPPTGLRRFAAPEPVEAWNETLNASNDGHSCPQSFTMETIDEDCLNLNVYTVNVTASNPVIVYIHGGANIYGSAHSEYGAGPQNLLDEDVVLVSISFRLGAFGFLSMKTYEASGNYGYLDQVLALKWVQQHIKNFGGDVSRVTIIGESAGSMAVTLHLTSPMSKGLFHRAIAMSGSATNHYDIDNVYWSRKLAYDLGCPRYNTQYLLNCLRQISWQRIVNITDSWEPYGTPNIKWNYEIDGKFLLERPSEAILNNRFNRVPIMAGITKNEFDFAPQVMQNKTYLLDDINENFSFYAPDFLQFNGTNNSARKADELREFYYNKTEINKYNLLGLGQMTSDGLIGHGVHRLVELARKFTDVYYYRFDYVGEKSQFTDNSGNPQGICHSDDLMYIFPTKNFEVEKNSTDMFMVDRMINVVASFAADRKPPIVETITWAPSTSKVIVVFYNNKYPFMSNPFYVERYAIWDELFPLQENCSTMRLPTLFLLLFIVCWNLL</sequence>
<reference evidence="8" key="1">
    <citation type="submission" date="2014-11" db="EMBL/GenBank/DDBJ databases">
        <authorList>
            <person name="Geib S."/>
        </authorList>
    </citation>
    <scope>NUCLEOTIDE SEQUENCE</scope>
</reference>
<keyword evidence="5" id="KW-0325">Glycoprotein</keyword>
<evidence type="ECO:0000256" key="1">
    <source>
        <dbReference type="ARBA" id="ARBA00005964"/>
    </source>
</evidence>
<dbReference type="ESTHER" id="baccu-a0a0a1xcn0">
    <property type="family name" value="Carb_B_Arthropoda"/>
</dbReference>
<dbReference type="EMBL" id="GBXI01005591">
    <property type="protein sequence ID" value="JAD08701.1"/>
    <property type="molecule type" value="Transcribed_RNA"/>
</dbReference>
<name>A0A0A1XCN0_ZEUCU</name>
<dbReference type="EC" id="3.1.1.-" evidence="6"/>
<evidence type="ECO:0000313" key="8">
    <source>
        <dbReference type="EMBL" id="JAD08701.1"/>
    </source>
</evidence>
<gene>
    <name evidence="8" type="primary">ESTF_7</name>
    <name evidence="8" type="ORF">g.27913</name>
</gene>
<evidence type="ECO:0000259" key="7">
    <source>
        <dbReference type="Pfam" id="PF00135"/>
    </source>
</evidence>
<dbReference type="InterPro" id="IPR019826">
    <property type="entry name" value="Carboxylesterase_B_AS"/>
</dbReference>
<organism evidence="8">
    <name type="scientific">Zeugodacus cucurbitae</name>
    <name type="common">Melon fruit fly</name>
    <name type="synonym">Bactrocera cucurbitae</name>
    <dbReference type="NCBI Taxonomy" id="28588"/>
    <lineage>
        <taxon>Eukaryota</taxon>
        <taxon>Metazoa</taxon>
        <taxon>Ecdysozoa</taxon>
        <taxon>Arthropoda</taxon>
        <taxon>Hexapoda</taxon>
        <taxon>Insecta</taxon>
        <taxon>Pterygota</taxon>
        <taxon>Neoptera</taxon>
        <taxon>Endopterygota</taxon>
        <taxon>Diptera</taxon>
        <taxon>Brachycera</taxon>
        <taxon>Muscomorpha</taxon>
        <taxon>Tephritoidea</taxon>
        <taxon>Tephritidae</taxon>
        <taxon>Zeugodacus</taxon>
        <taxon>Zeugodacus</taxon>
    </lineage>
</organism>
<dbReference type="PANTHER" id="PTHR43142">
    <property type="entry name" value="CARBOXYLIC ESTER HYDROLASE"/>
    <property type="match status" value="1"/>
</dbReference>
<dbReference type="SUPFAM" id="SSF53474">
    <property type="entry name" value="alpha/beta-Hydrolases"/>
    <property type="match status" value="1"/>
</dbReference>
<evidence type="ECO:0000256" key="6">
    <source>
        <dbReference type="RuleBase" id="RU361235"/>
    </source>
</evidence>
<dbReference type="PROSITE" id="PS00122">
    <property type="entry name" value="CARBOXYLESTERASE_B_1"/>
    <property type="match status" value="1"/>
</dbReference>
<evidence type="ECO:0000256" key="3">
    <source>
        <dbReference type="ARBA" id="ARBA00022801"/>
    </source>
</evidence>
<dbReference type="Gene3D" id="3.40.50.1820">
    <property type="entry name" value="alpha/beta hydrolase"/>
    <property type="match status" value="1"/>
</dbReference>
<evidence type="ECO:0000256" key="5">
    <source>
        <dbReference type="ARBA" id="ARBA00023180"/>
    </source>
</evidence>
<keyword evidence="6" id="KW-0732">Signal</keyword>
<comment type="similarity">
    <text evidence="1 6">Belongs to the type-B carboxylesterase/lipase family.</text>
</comment>
<dbReference type="GO" id="GO:0052689">
    <property type="term" value="F:carboxylic ester hydrolase activity"/>
    <property type="evidence" value="ECO:0007669"/>
    <property type="project" value="UniProtKB-KW"/>
</dbReference>
<reference evidence="8" key="2">
    <citation type="journal article" date="2015" name="Gigascience">
        <title>Reconstructing a comprehensive transcriptome assembly of a white-pupal translocated strain of the pest fruit fly Bactrocera cucurbitae.</title>
        <authorList>
            <person name="Sim S.B."/>
            <person name="Calla B."/>
            <person name="Hall B."/>
            <person name="DeRego T."/>
            <person name="Geib S.M."/>
        </authorList>
    </citation>
    <scope>NUCLEOTIDE SEQUENCE</scope>
</reference>
<feature type="signal peptide" evidence="6">
    <location>
        <begin position="1"/>
        <end position="20"/>
    </location>
</feature>
<feature type="chain" id="PRO_5005108872" description="Carboxylic ester hydrolase" evidence="6">
    <location>
        <begin position="21"/>
        <end position="549"/>
    </location>
</feature>
<feature type="domain" description="Carboxylesterase type B" evidence="7">
    <location>
        <begin position="22"/>
        <end position="494"/>
    </location>
</feature>
<accession>A0A0A1XCN0</accession>
<dbReference type="PANTHER" id="PTHR43142:SF1">
    <property type="entry name" value="CARBOXYLIC ESTER HYDROLASE"/>
    <property type="match status" value="1"/>
</dbReference>
<proteinExistence type="inferred from homology"/>
<dbReference type="AlphaFoldDB" id="A0A0A1XCN0"/>
<dbReference type="InterPro" id="IPR029058">
    <property type="entry name" value="AB_hydrolase_fold"/>
</dbReference>
<dbReference type="InterPro" id="IPR002018">
    <property type="entry name" value="CarbesteraseB"/>
</dbReference>
<keyword evidence="3 6" id="KW-0378">Hydrolase</keyword>
<keyword evidence="4" id="KW-1015">Disulfide bond</keyword>
<protein>
    <recommendedName>
        <fullName evidence="6">Carboxylic ester hydrolase</fullName>
        <ecNumber evidence="6">3.1.1.-</ecNumber>
    </recommendedName>
</protein>
<evidence type="ECO:0000256" key="4">
    <source>
        <dbReference type="ARBA" id="ARBA00023157"/>
    </source>
</evidence>
<keyword evidence="2" id="KW-0719">Serine esterase</keyword>
<evidence type="ECO:0000256" key="2">
    <source>
        <dbReference type="ARBA" id="ARBA00022487"/>
    </source>
</evidence>
<dbReference type="Pfam" id="PF00135">
    <property type="entry name" value="COesterase"/>
    <property type="match status" value="1"/>
</dbReference>